<dbReference type="AlphaFoldDB" id="A0A8X7PWV0"/>
<protein>
    <submittedName>
        <fullName evidence="3">Uncharacterized protein</fullName>
    </submittedName>
</protein>
<reference evidence="3 4" key="1">
    <citation type="submission" date="2020-02" db="EMBL/GenBank/DDBJ databases">
        <authorList>
            <person name="Ma Q."/>
            <person name="Huang Y."/>
            <person name="Song X."/>
            <person name="Pei D."/>
        </authorList>
    </citation>
    <scope>NUCLEOTIDE SEQUENCE [LARGE SCALE GENOMIC DNA]</scope>
    <source>
        <strain evidence="3">Sxm20200214</strain>
        <tissue evidence="3">Leaf</tissue>
    </source>
</reference>
<evidence type="ECO:0000313" key="4">
    <source>
        <dbReference type="Proteomes" id="UP000886595"/>
    </source>
</evidence>
<proteinExistence type="predicted"/>
<evidence type="ECO:0000313" key="3">
    <source>
        <dbReference type="EMBL" id="KAG2259571.1"/>
    </source>
</evidence>
<organism evidence="3 4">
    <name type="scientific">Brassica carinata</name>
    <name type="common">Ethiopian mustard</name>
    <name type="synonym">Abyssinian cabbage</name>
    <dbReference type="NCBI Taxonomy" id="52824"/>
    <lineage>
        <taxon>Eukaryota</taxon>
        <taxon>Viridiplantae</taxon>
        <taxon>Streptophyta</taxon>
        <taxon>Embryophyta</taxon>
        <taxon>Tracheophyta</taxon>
        <taxon>Spermatophyta</taxon>
        <taxon>Magnoliopsida</taxon>
        <taxon>eudicotyledons</taxon>
        <taxon>Gunneridae</taxon>
        <taxon>Pentapetalae</taxon>
        <taxon>rosids</taxon>
        <taxon>malvids</taxon>
        <taxon>Brassicales</taxon>
        <taxon>Brassicaceae</taxon>
        <taxon>Brassiceae</taxon>
        <taxon>Brassica</taxon>
    </lineage>
</organism>
<feature type="transmembrane region" description="Helical" evidence="2">
    <location>
        <begin position="97"/>
        <end position="118"/>
    </location>
</feature>
<keyword evidence="4" id="KW-1185">Reference proteome</keyword>
<keyword evidence="2" id="KW-0472">Membrane</keyword>
<dbReference type="EMBL" id="JAAMPC010000015">
    <property type="protein sequence ID" value="KAG2259571.1"/>
    <property type="molecule type" value="Genomic_DNA"/>
</dbReference>
<evidence type="ECO:0000256" key="2">
    <source>
        <dbReference type="SAM" id="Phobius"/>
    </source>
</evidence>
<feature type="region of interest" description="Disordered" evidence="1">
    <location>
        <begin position="52"/>
        <end position="71"/>
    </location>
</feature>
<dbReference type="Proteomes" id="UP000886595">
    <property type="component" value="Unassembled WGS sequence"/>
</dbReference>
<keyword evidence="2" id="KW-0812">Transmembrane</keyword>
<evidence type="ECO:0000256" key="1">
    <source>
        <dbReference type="SAM" id="MobiDB-lite"/>
    </source>
</evidence>
<feature type="compositionally biased region" description="Basic and acidic residues" evidence="1">
    <location>
        <begin position="55"/>
        <end position="71"/>
    </location>
</feature>
<name>A0A8X7PWV0_BRACI</name>
<keyword evidence="2" id="KW-1133">Transmembrane helix</keyword>
<sequence length="124" mass="14663">MKRLLRCSRPHKKKPPLVSEDPKALTMIRQTFNLSTDVIMDVTMMTETGSQLSQYHERREPSEQIKKKGNAFDRRRRRVREIEKEAKGQVLKVKETFDIVSIYISTFFLSGLLIHIYFPFFLSK</sequence>
<gene>
    <name evidence="3" type="ORF">Bca52824_078865</name>
</gene>
<accession>A0A8X7PWV0</accession>
<comment type="caution">
    <text evidence="3">The sequence shown here is derived from an EMBL/GenBank/DDBJ whole genome shotgun (WGS) entry which is preliminary data.</text>
</comment>